<dbReference type="RefSeq" id="WP_244411810.1">
    <property type="nucleotide sequence ID" value="NZ_AP025564.1"/>
</dbReference>
<reference evidence="4 5" key="1">
    <citation type="submission" date="2022-01" db="EMBL/GenBank/DDBJ databases">
        <title>Novel bile acid biosynthetic pathways are enriched in the microbiome of centenarians.</title>
        <authorList>
            <person name="Sato Y."/>
            <person name="Atarashi K."/>
            <person name="Plichta R.D."/>
            <person name="Arai Y."/>
            <person name="Sasajima S."/>
            <person name="Kearney M.S."/>
            <person name="Suda W."/>
            <person name="Takeshita K."/>
            <person name="Sasaki T."/>
            <person name="Okamoto S."/>
            <person name="Skelly N.A."/>
            <person name="Okamura Y."/>
            <person name="Vlamakis H."/>
            <person name="Li Y."/>
            <person name="Tanoue T."/>
            <person name="Takei H."/>
            <person name="Nittono H."/>
            <person name="Narushima S."/>
            <person name="Irie J."/>
            <person name="Itoh H."/>
            <person name="Moriya K."/>
            <person name="Sugiura Y."/>
            <person name="Suematsu M."/>
            <person name="Moritoki N."/>
            <person name="Shibata S."/>
            <person name="Littman R.D."/>
            <person name="Fischbach A.M."/>
            <person name="Uwamino Y."/>
            <person name="Inoue T."/>
            <person name="Honda A."/>
            <person name="Hattori M."/>
            <person name="Murai T."/>
            <person name="Xavier J.R."/>
            <person name="Hirose N."/>
            <person name="Honda K."/>
        </authorList>
    </citation>
    <scope>NUCLEOTIDE SEQUENCE [LARGE SCALE GENOMIC DNA]</scope>
    <source>
        <strain evidence="4 5">CE91-St30</strain>
    </source>
</reference>
<evidence type="ECO:0000256" key="2">
    <source>
        <dbReference type="SAM" id="SignalP"/>
    </source>
</evidence>
<feature type="region of interest" description="Disordered" evidence="1">
    <location>
        <begin position="41"/>
        <end position="63"/>
    </location>
</feature>
<feature type="signal peptide" evidence="2">
    <location>
        <begin position="1"/>
        <end position="27"/>
    </location>
</feature>
<evidence type="ECO:0000259" key="3">
    <source>
        <dbReference type="Pfam" id="PF00174"/>
    </source>
</evidence>
<accession>A0ABM7WGS3</accession>
<organism evidence="4 5">
    <name type="scientific">Raoultibacter timonensis</name>
    <dbReference type="NCBI Taxonomy" id="1907662"/>
    <lineage>
        <taxon>Bacteria</taxon>
        <taxon>Bacillati</taxon>
        <taxon>Actinomycetota</taxon>
        <taxon>Coriobacteriia</taxon>
        <taxon>Eggerthellales</taxon>
        <taxon>Eggerthellaceae</taxon>
        <taxon>Raoultibacter</taxon>
    </lineage>
</organism>
<dbReference type="InterPro" id="IPR036374">
    <property type="entry name" value="OxRdtase_Mopterin-bd_sf"/>
</dbReference>
<feature type="domain" description="Oxidoreductase molybdopterin-binding" evidence="3">
    <location>
        <begin position="97"/>
        <end position="236"/>
    </location>
</feature>
<dbReference type="Pfam" id="PF00174">
    <property type="entry name" value="Oxidored_molyb"/>
    <property type="match status" value="1"/>
</dbReference>
<gene>
    <name evidence="4" type="ORF">CE91St30_07680</name>
</gene>
<keyword evidence="2" id="KW-0732">Signal</keyword>
<protein>
    <recommendedName>
        <fullName evidence="3">Oxidoreductase molybdopterin-binding domain-containing protein</fullName>
    </recommendedName>
</protein>
<proteinExistence type="predicted"/>
<feature type="chain" id="PRO_5047513993" description="Oxidoreductase molybdopterin-binding domain-containing protein" evidence="2">
    <location>
        <begin position="28"/>
        <end position="262"/>
    </location>
</feature>
<keyword evidence="5" id="KW-1185">Reference proteome</keyword>
<dbReference type="Proteomes" id="UP001320544">
    <property type="component" value="Chromosome"/>
</dbReference>
<feature type="region of interest" description="Disordered" evidence="1">
    <location>
        <begin position="238"/>
        <end position="262"/>
    </location>
</feature>
<dbReference type="Gene3D" id="3.90.420.10">
    <property type="entry name" value="Oxidoreductase, molybdopterin-binding domain"/>
    <property type="match status" value="1"/>
</dbReference>
<dbReference type="InterPro" id="IPR000572">
    <property type="entry name" value="OxRdtase_Mopterin-bd_dom"/>
</dbReference>
<feature type="compositionally biased region" description="Low complexity" evidence="1">
    <location>
        <begin position="41"/>
        <end position="58"/>
    </location>
</feature>
<name>A0ABM7WGS3_9ACTN</name>
<feature type="compositionally biased region" description="Polar residues" evidence="1">
    <location>
        <begin position="250"/>
        <end position="262"/>
    </location>
</feature>
<dbReference type="EMBL" id="AP025564">
    <property type="protein sequence ID" value="BDE95435.1"/>
    <property type="molecule type" value="Genomic_DNA"/>
</dbReference>
<evidence type="ECO:0000256" key="1">
    <source>
        <dbReference type="SAM" id="MobiDB-lite"/>
    </source>
</evidence>
<dbReference type="SUPFAM" id="SSF56524">
    <property type="entry name" value="Oxidoreductase molybdopterin-binding domain"/>
    <property type="match status" value="1"/>
</dbReference>
<evidence type="ECO:0000313" key="5">
    <source>
        <dbReference type="Proteomes" id="UP001320544"/>
    </source>
</evidence>
<evidence type="ECO:0000313" key="4">
    <source>
        <dbReference type="EMBL" id="BDE95435.1"/>
    </source>
</evidence>
<sequence>MKDYKRITLSGVAAASLLMGGAAPMFTADIAQAEETVSSTSSLAGSKDAADASGAQASEGEFSWDQTTVTPNWRIASLFRNAVANLCGSVADFSADNPLGWKLRVTGDVRNEFTATVDDMASEESVEDLMSCTCGSNPADGAAIVTADVKGIPVTYLLERADANDGANTITFVSSDGFEQAMPLGYVIGRHGVISYEINGEDLSASVGGNNQLWMTRTPASYFVRDIVEVRITKEVEPPANPGEGFEYPNSPNVGITSASVE</sequence>